<dbReference type="SMART" id="SM00850">
    <property type="entry name" value="LytTR"/>
    <property type="match status" value="1"/>
</dbReference>
<dbReference type="EMBL" id="LSQZ01000055">
    <property type="protein sequence ID" value="KXI12243.1"/>
    <property type="molecule type" value="Genomic_DNA"/>
</dbReference>
<reference evidence="6 7" key="1">
    <citation type="submission" date="2016-02" db="EMBL/GenBank/DDBJ databases">
        <authorList>
            <person name="Wen L."/>
            <person name="He K."/>
            <person name="Yang H."/>
        </authorList>
    </citation>
    <scope>NUCLEOTIDE SEQUENCE [LARGE SCALE GENOMIC DNA]</scope>
    <source>
        <strain evidence="6 7">MJR8628A</strain>
    </source>
</reference>
<dbReference type="Proteomes" id="UP000070326">
    <property type="component" value="Unassembled WGS sequence"/>
</dbReference>
<keyword evidence="4" id="KW-0804">Transcription</keyword>
<evidence type="ECO:0000313" key="7">
    <source>
        <dbReference type="Proteomes" id="UP000070326"/>
    </source>
</evidence>
<gene>
    <name evidence="6" type="ORF">HMPREF3195_01089</name>
</gene>
<name>A0A135YS56_9FIRM</name>
<accession>A0A135YS56</accession>
<dbReference type="eggNOG" id="COG3279">
    <property type="taxonomic scope" value="Bacteria"/>
</dbReference>
<evidence type="ECO:0000256" key="4">
    <source>
        <dbReference type="ARBA" id="ARBA00023163"/>
    </source>
</evidence>
<sequence>MEVGMKIDIIIDETIEETRVKIYAREYSKEVKTIKDLLADRLVDKLVAFRDKEVFILSYEEIIRIFAQDKSVFVKTKNGTFSSRLTLYELDQRLDKRKFIRISRSDIVNLDFVKKLDLSFTGTIAVELNNGDVAYVSRRNLKKFRKALGL</sequence>
<proteinExistence type="predicted"/>
<dbReference type="PROSITE" id="PS50930">
    <property type="entry name" value="HTH_LYTTR"/>
    <property type="match status" value="1"/>
</dbReference>
<dbReference type="Pfam" id="PF04397">
    <property type="entry name" value="LytTR"/>
    <property type="match status" value="1"/>
</dbReference>
<dbReference type="STRING" id="1261.HMPREF3195_01089"/>
<dbReference type="PANTHER" id="PTHR37299">
    <property type="entry name" value="TRANSCRIPTIONAL REGULATOR-RELATED"/>
    <property type="match status" value="1"/>
</dbReference>
<dbReference type="GO" id="GO:0000156">
    <property type="term" value="F:phosphorelay response regulator activity"/>
    <property type="evidence" value="ECO:0007669"/>
    <property type="project" value="InterPro"/>
</dbReference>
<evidence type="ECO:0000259" key="5">
    <source>
        <dbReference type="PROSITE" id="PS50930"/>
    </source>
</evidence>
<dbReference type="InterPro" id="IPR046947">
    <property type="entry name" value="LytR-like"/>
</dbReference>
<dbReference type="GO" id="GO:0003677">
    <property type="term" value="F:DNA binding"/>
    <property type="evidence" value="ECO:0007669"/>
    <property type="project" value="UniProtKB-KW"/>
</dbReference>
<keyword evidence="2" id="KW-0805">Transcription regulation</keyword>
<dbReference type="InterPro" id="IPR007492">
    <property type="entry name" value="LytTR_DNA-bd_dom"/>
</dbReference>
<evidence type="ECO:0000256" key="1">
    <source>
        <dbReference type="ARBA" id="ARBA00022490"/>
    </source>
</evidence>
<dbReference type="Gene3D" id="2.40.50.1020">
    <property type="entry name" value="LytTr DNA-binding domain"/>
    <property type="match status" value="1"/>
</dbReference>
<evidence type="ECO:0000256" key="2">
    <source>
        <dbReference type="ARBA" id="ARBA00023015"/>
    </source>
</evidence>
<keyword evidence="1" id="KW-0963">Cytoplasm</keyword>
<feature type="domain" description="HTH LytTR-type" evidence="5">
    <location>
        <begin position="46"/>
        <end position="150"/>
    </location>
</feature>
<dbReference type="PANTHER" id="PTHR37299:SF2">
    <property type="entry name" value="HTH LYTTR-TYPE DOMAIN-CONTAINING PROTEIN"/>
    <property type="match status" value="1"/>
</dbReference>
<protein>
    <submittedName>
        <fullName evidence="6">LytTr DNA-binding domain protein</fullName>
    </submittedName>
</protein>
<dbReference type="PATRIC" id="fig|1261.5.peg.1092"/>
<comment type="caution">
    <text evidence="6">The sequence shown here is derived from an EMBL/GenBank/DDBJ whole genome shotgun (WGS) entry which is preliminary data.</text>
</comment>
<dbReference type="AlphaFoldDB" id="A0A135YS56"/>
<keyword evidence="3 6" id="KW-0238">DNA-binding</keyword>
<organism evidence="6 7">
    <name type="scientific">Peptostreptococcus anaerobius</name>
    <dbReference type="NCBI Taxonomy" id="1261"/>
    <lineage>
        <taxon>Bacteria</taxon>
        <taxon>Bacillati</taxon>
        <taxon>Bacillota</taxon>
        <taxon>Clostridia</taxon>
        <taxon>Peptostreptococcales</taxon>
        <taxon>Peptostreptococcaceae</taxon>
        <taxon>Peptostreptococcus</taxon>
    </lineage>
</organism>
<evidence type="ECO:0000313" key="6">
    <source>
        <dbReference type="EMBL" id="KXI12243.1"/>
    </source>
</evidence>
<evidence type="ECO:0000256" key="3">
    <source>
        <dbReference type="ARBA" id="ARBA00023125"/>
    </source>
</evidence>